<sequence length="1651" mass="181991">MKLARDGGKNREDRELNREKERKARKELLDDIRDIREPSPQPIFTEPVKVEEDETSRRIRKTLGDFSQVLINDKGLIGISSRIPTAPHQSYAHSSSSSTGYSSSSMGPSSYPGNGYSTSSTHHPTSSGSQTSGYTNTAARPYAKKQPPPPYGSNTTGGAPPKRPVPNYAASKAPDKRQNYNRPEKPLANPYFKPESPAAPPHPHPTAAPRTYHSSNTQQNQYHGQETRTKDPLDRDANRTNSLAVNTAANVDTNANLMINNSNVSTNTTSAPNWNCGPDTSAGQIAPYHLPATATPSPSAKANNFGQTSSCSSMPSIKQEIQTTTPAKRNTVRPSSLKFQSEISNKAPAVEVILEEMIKVVPPAPLTAIHSPRTEETGFAFPTDPKIEESTFLKLEETVQLITPLDDDPMPNDVRQSSPNSLLEKSGVTQNTESAAVVAPEVAPPVAEDPMDTAQTVAETEPAKYVSSSLQDDLEMSDSDDEEMPEVKKSSDQPSISPAIENPTNVAETSAVSTNNVSMDSNSGDDSSNSSSSDNSDSDSDDSSSESNDSDSSSEASDEEISKKKWGLSNFVDESQRIHSPAFFGNDPAAMRLHAERFKNFNLPDIKSLTGNSVIQNNLPSVASGGIQLSAPDVTVSNKSDILLSPIPSPIHPTVGPRTPPSPPKQNFSETNDKDLNFQSENKSSEGNDAITQGISPRSDEPQVNCDTNEEKIVQNEKNKKQLRSAKTKVDELTAKLESAHLDSSVSGLIEFKDVTDRSSENKGTTAIEKDVPDSVTCNSKSSENYSIKTRQRVSAESSAKKLKSDGDNSGENNQNSDVAIAKLKHPRACRKSTENQNKKTSSNASTKSDLDDCKKQPKQEVKQKLCEINKDSTKSSKIKTISKGTAKSQNKIPKSVLKPTTETKKLALKKKKKKFSVENFVQSPEKQNSRLSFSPSPERSPIPDDHNKTSETAEELPARTAGRPSSKSSGKVLKAKKVEKLRRSARCSERATNNVQGEAQVTTQPTSENTKNSKTVGKEKHSVENLSIPINPPVELLSPIPQDPPIITKVSDSAIPRKNRRKGRRPKILVVIPLNKILRMPVKLMPNPIKKTAKSSSKRLKTQKKISEITAPKCIETKDLNKVKNAKGLTMKNKNNTKNIGSNKKRKTSESLNETTIKSNFASELNKNSVKSKDKELNETIETPKLSKKRKCEESREKQVVKKAKLQHTADEKKLKEPSPVIKTEGTSNQPENLNKSKGLERCDSTGSLSSLCSQQSQRSSKSSKEKRKECPSAGTTDAKRNKPSLMPLLSTKEIKQEKEDKSPKPRVVDGRNSTEKSKLKLNKPVIKDIALLDQFGDDWLSSPVYLLFLIYNFWDEGKLLSNLSLEATSMELTDWDKFPPEMHKELKGASTLNKHNNEVPIMPMDYYLTEGKKQLALAEKEKDPFHHAVKFFDAVILFILTSQQREEYSKDTDAVYGFYSITLKLTIQLVKKIRHLQSCPGGTEFKLLILCLKSMSLLNVKHYSLKIKEIKEQGEIVSEYLKHNCSAAISACNPHQSRVSNITNVPSTQSPVPSTASNSNVQNNISNSGPVNVPQNMFDLITRQHYLLSYLHKGHDLWDQADMYMTRSNLREFFKEVADQSEPLTLHSSITELVKYIQKGISLVKKSLR</sequence>
<comment type="caution">
    <text evidence="15">The sequence shown here is derived from an EMBL/GenBank/DDBJ whole genome shotgun (WGS) entry which is preliminary data.</text>
</comment>
<feature type="compositionally biased region" description="Basic and acidic residues" evidence="13">
    <location>
        <begin position="709"/>
        <end position="720"/>
    </location>
</feature>
<feature type="compositionally biased region" description="Low complexity" evidence="13">
    <location>
        <begin position="879"/>
        <end position="889"/>
    </location>
</feature>
<feature type="compositionally biased region" description="Basic and acidic residues" evidence="13">
    <location>
        <begin position="1"/>
        <end position="37"/>
    </location>
</feature>
<feature type="region of interest" description="Disordered" evidence="13">
    <location>
        <begin position="403"/>
        <end position="565"/>
    </location>
</feature>
<dbReference type="Proteomes" id="UP001054837">
    <property type="component" value="Unassembled WGS sequence"/>
</dbReference>
<dbReference type="InterPro" id="IPR007797">
    <property type="entry name" value="AF4/FMR2"/>
</dbReference>
<feature type="region of interest" description="Disordered" evidence="13">
    <location>
        <begin position="1188"/>
        <end position="1318"/>
    </location>
</feature>
<protein>
    <recommendedName>
        <fullName evidence="3">AF4/FMR2 family member lilli</fullName>
    </recommendedName>
    <alternativeName>
        <fullName evidence="12">Protein lilliputian</fullName>
    </alternativeName>
</protein>
<feature type="compositionally biased region" description="Basic and acidic residues" evidence="13">
    <location>
        <begin position="977"/>
        <end position="990"/>
    </location>
</feature>
<evidence type="ECO:0000256" key="2">
    <source>
        <dbReference type="ARBA" id="ARBA00007354"/>
    </source>
</evidence>
<evidence type="ECO:0000256" key="10">
    <source>
        <dbReference type="ARBA" id="ARBA00023242"/>
    </source>
</evidence>
<evidence type="ECO:0000256" key="7">
    <source>
        <dbReference type="ARBA" id="ARBA00023015"/>
    </source>
</evidence>
<organism evidence="15 16">
    <name type="scientific">Caerostris darwini</name>
    <dbReference type="NCBI Taxonomy" id="1538125"/>
    <lineage>
        <taxon>Eukaryota</taxon>
        <taxon>Metazoa</taxon>
        <taxon>Ecdysozoa</taxon>
        <taxon>Arthropoda</taxon>
        <taxon>Chelicerata</taxon>
        <taxon>Arachnida</taxon>
        <taxon>Araneae</taxon>
        <taxon>Araneomorphae</taxon>
        <taxon>Entelegynae</taxon>
        <taxon>Araneoidea</taxon>
        <taxon>Araneidae</taxon>
        <taxon>Caerostris</taxon>
    </lineage>
</organism>
<feature type="compositionally biased region" description="Basic and acidic residues" evidence="13">
    <location>
        <begin position="942"/>
        <end position="952"/>
    </location>
</feature>
<evidence type="ECO:0000256" key="6">
    <source>
        <dbReference type="ARBA" id="ARBA00022788"/>
    </source>
</evidence>
<feature type="compositionally biased region" description="Basic and acidic residues" evidence="13">
    <location>
        <begin position="225"/>
        <end position="237"/>
    </location>
</feature>
<feature type="compositionally biased region" description="Polar residues" evidence="13">
    <location>
        <begin position="991"/>
        <end position="1016"/>
    </location>
</feature>
<evidence type="ECO:0000313" key="16">
    <source>
        <dbReference type="Proteomes" id="UP001054837"/>
    </source>
</evidence>
<feature type="compositionally biased region" description="Polar residues" evidence="13">
    <location>
        <begin position="677"/>
        <end position="696"/>
    </location>
</feature>
<feature type="compositionally biased region" description="Basic and acidic residues" evidence="13">
    <location>
        <begin position="1294"/>
        <end position="1318"/>
    </location>
</feature>
<comment type="similarity">
    <text evidence="2">Belongs to the AF4 family.</text>
</comment>
<keyword evidence="16" id="KW-1185">Reference proteome</keyword>
<dbReference type="Pfam" id="PF18876">
    <property type="entry name" value="AFF4_CHD"/>
    <property type="match status" value="1"/>
</dbReference>
<evidence type="ECO:0000256" key="13">
    <source>
        <dbReference type="SAM" id="MobiDB-lite"/>
    </source>
</evidence>
<dbReference type="GO" id="GO:0032783">
    <property type="term" value="C:super elongation complex"/>
    <property type="evidence" value="ECO:0007669"/>
    <property type="project" value="TreeGrafter"/>
</dbReference>
<keyword evidence="5" id="KW-0597">Phosphoprotein</keyword>
<feature type="compositionally biased region" description="Polar residues" evidence="13">
    <location>
        <begin position="808"/>
        <end position="818"/>
    </location>
</feature>
<keyword evidence="8" id="KW-0238">DNA-binding</keyword>
<feature type="compositionally biased region" description="Low complexity" evidence="13">
    <location>
        <begin position="545"/>
        <end position="555"/>
    </location>
</feature>
<comment type="subcellular location">
    <subcellularLocation>
        <location evidence="1">Nucleus</location>
    </subcellularLocation>
</comment>
<feature type="compositionally biased region" description="Polar residues" evidence="13">
    <location>
        <begin position="414"/>
        <end position="434"/>
    </location>
</feature>
<feature type="compositionally biased region" description="Basic and acidic residues" evidence="13">
    <location>
        <begin position="1209"/>
        <end position="1218"/>
    </location>
</feature>
<evidence type="ECO:0000256" key="5">
    <source>
        <dbReference type="ARBA" id="ARBA00022553"/>
    </source>
</evidence>
<dbReference type="Gene3D" id="6.10.250.2670">
    <property type="match status" value="1"/>
</dbReference>
<feature type="region of interest" description="Disordered" evidence="13">
    <location>
        <begin position="754"/>
        <end position="1028"/>
    </location>
</feature>
<dbReference type="GO" id="GO:0007366">
    <property type="term" value="P:periodic partitioning by pair rule gene"/>
    <property type="evidence" value="ECO:0007669"/>
    <property type="project" value="UniProtKB-KW"/>
</dbReference>
<comment type="function">
    <text evidence="11">Has a role in transcriptional regulation. Acts in parallel with the Ras/MAPK and the PI3K/PKB pathways in the control of cell identity and cellular growth. Essential for regulation of the cytoskeleton and cell growth but not for cell proliferation or growth rate. Required specifically for the microtubule-based basal transport of lipid droplets. Plays a partially redundant function downstream of Raf in cell fate specification in the developing eye. Pair-rule protein that regulates embryonic cellularization, gastrulation and segmentation.</text>
</comment>
<dbReference type="EMBL" id="BPLQ01002661">
    <property type="protein sequence ID" value="GIX94858.1"/>
    <property type="molecule type" value="Genomic_DNA"/>
</dbReference>
<accession>A0AAV4PCV4</accession>
<feature type="compositionally biased region" description="Basic and acidic residues" evidence="13">
    <location>
        <begin position="173"/>
        <end position="185"/>
    </location>
</feature>
<feature type="compositionally biased region" description="Low complexity" evidence="13">
    <location>
        <begin position="435"/>
        <end position="448"/>
    </location>
</feature>
<feature type="compositionally biased region" description="Polar residues" evidence="13">
    <location>
        <begin position="776"/>
        <end position="798"/>
    </location>
</feature>
<feature type="compositionally biased region" description="Low complexity" evidence="13">
    <location>
        <begin position="94"/>
        <end position="133"/>
    </location>
</feature>
<feature type="domain" description="AF4/FMR2 C-terminal homology" evidence="14">
    <location>
        <begin position="1404"/>
        <end position="1648"/>
    </location>
</feature>
<feature type="compositionally biased region" description="Basic and acidic residues" evidence="13">
    <location>
        <begin position="849"/>
        <end position="875"/>
    </location>
</feature>
<feature type="region of interest" description="Disordered" evidence="13">
    <location>
        <begin position="1"/>
        <end position="66"/>
    </location>
</feature>
<proteinExistence type="inferred from homology"/>
<feature type="compositionally biased region" description="Acidic residues" evidence="13">
    <location>
        <begin position="472"/>
        <end position="484"/>
    </location>
</feature>
<keyword evidence="6" id="KW-0562">Pair-rule protein</keyword>
<evidence type="ECO:0000256" key="9">
    <source>
        <dbReference type="ARBA" id="ARBA00023163"/>
    </source>
</evidence>
<dbReference type="GO" id="GO:0003677">
    <property type="term" value="F:DNA binding"/>
    <property type="evidence" value="ECO:0007669"/>
    <property type="project" value="UniProtKB-KW"/>
</dbReference>
<evidence type="ECO:0000256" key="1">
    <source>
        <dbReference type="ARBA" id="ARBA00004123"/>
    </source>
</evidence>
<dbReference type="PANTHER" id="PTHR10528:SF17">
    <property type="entry name" value="AF4_FMR2 FAMILY MEMBER LILLI"/>
    <property type="match status" value="1"/>
</dbReference>
<name>A0AAV4PCV4_9ARAC</name>
<keyword evidence="9" id="KW-0804">Transcription</keyword>
<keyword evidence="7" id="KW-0805">Transcription regulation</keyword>
<evidence type="ECO:0000313" key="15">
    <source>
        <dbReference type="EMBL" id="GIX94858.1"/>
    </source>
</evidence>
<keyword evidence="4" id="KW-0217">Developmental protein</keyword>
<evidence type="ECO:0000259" key="14">
    <source>
        <dbReference type="Pfam" id="PF18876"/>
    </source>
</evidence>
<evidence type="ECO:0000256" key="4">
    <source>
        <dbReference type="ARBA" id="ARBA00022473"/>
    </source>
</evidence>
<feature type="compositionally biased region" description="Polar residues" evidence="13">
    <location>
        <begin position="1133"/>
        <end position="1143"/>
    </location>
</feature>
<dbReference type="GO" id="GO:0010468">
    <property type="term" value="P:regulation of gene expression"/>
    <property type="evidence" value="ECO:0007669"/>
    <property type="project" value="InterPro"/>
</dbReference>
<feature type="region of interest" description="Disordered" evidence="13">
    <location>
        <begin position="86"/>
        <end position="237"/>
    </location>
</feature>
<feature type="region of interest" description="Disordered" evidence="13">
    <location>
        <begin position="295"/>
        <end position="315"/>
    </location>
</feature>
<feature type="compositionally biased region" description="Basic and acidic residues" evidence="13">
    <location>
        <begin position="1192"/>
        <end position="1201"/>
    </location>
</feature>
<feature type="compositionally biased region" description="Low complexity" evidence="13">
    <location>
        <begin position="839"/>
        <end position="848"/>
    </location>
</feature>
<feature type="compositionally biased region" description="Low complexity" evidence="13">
    <location>
        <begin position="518"/>
        <end position="535"/>
    </location>
</feature>
<gene>
    <name evidence="15" type="primary">lilli</name>
    <name evidence="15" type="ORF">CDAR_503942</name>
</gene>
<feature type="compositionally biased region" description="Polar residues" evidence="13">
    <location>
        <begin position="920"/>
        <end position="938"/>
    </location>
</feature>
<feature type="compositionally biased region" description="Pro residues" evidence="13">
    <location>
        <begin position="197"/>
        <end position="206"/>
    </location>
</feature>
<dbReference type="PANTHER" id="PTHR10528">
    <property type="entry name" value="AF4/FMR2 FAMILY MEMBER"/>
    <property type="match status" value="1"/>
</dbReference>
<evidence type="ECO:0000256" key="12">
    <source>
        <dbReference type="ARBA" id="ARBA00032149"/>
    </source>
</evidence>
<feature type="region of interest" description="Disordered" evidence="13">
    <location>
        <begin position="647"/>
        <end position="725"/>
    </location>
</feature>
<feature type="compositionally biased region" description="Polar residues" evidence="13">
    <location>
        <begin position="301"/>
        <end position="315"/>
    </location>
</feature>
<feature type="compositionally biased region" description="Low complexity" evidence="13">
    <location>
        <begin position="1249"/>
        <end position="1262"/>
    </location>
</feature>
<feature type="compositionally biased region" description="Polar residues" evidence="13">
    <location>
        <begin position="212"/>
        <end position="224"/>
    </location>
</feature>
<evidence type="ECO:0000256" key="11">
    <source>
        <dbReference type="ARBA" id="ARBA00024653"/>
    </source>
</evidence>
<keyword evidence="10" id="KW-0539">Nucleus</keyword>
<evidence type="ECO:0000256" key="8">
    <source>
        <dbReference type="ARBA" id="ARBA00023125"/>
    </source>
</evidence>
<reference evidence="15 16" key="1">
    <citation type="submission" date="2021-06" db="EMBL/GenBank/DDBJ databases">
        <title>Caerostris darwini draft genome.</title>
        <authorList>
            <person name="Kono N."/>
            <person name="Arakawa K."/>
        </authorList>
    </citation>
    <scope>NUCLEOTIDE SEQUENCE [LARGE SCALE GENOMIC DNA]</scope>
</reference>
<dbReference type="InterPro" id="IPR043640">
    <property type="entry name" value="AF4/FMR2_CHD"/>
</dbReference>
<feature type="region of interest" description="Disordered" evidence="13">
    <location>
        <begin position="1132"/>
        <end position="1156"/>
    </location>
</feature>
<evidence type="ECO:0000256" key="3">
    <source>
        <dbReference type="ARBA" id="ARBA00021888"/>
    </source>
</evidence>
<dbReference type="Pfam" id="PF05110">
    <property type="entry name" value="AF-4"/>
    <property type="match status" value="1"/>
</dbReference>
<feature type="compositionally biased region" description="Polar residues" evidence="13">
    <location>
        <begin position="1226"/>
        <end position="1237"/>
    </location>
</feature>
<feature type="compositionally biased region" description="Polar residues" evidence="13">
    <location>
        <begin position="492"/>
        <end position="517"/>
    </location>
</feature>